<feature type="transmembrane region" description="Helical" evidence="7">
    <location>
        <begin position="703"/>
        <end position="724"/>
    </location>
</feature>
<feature type="transmembrane region" description="Helical" evidence="7">
    <location>
        <begin position="677"/>
        <end position="696"/>
    </location>
</feature>
<feature type="transmembrane region" description="Helical" evidence="7">
    <location>
        <begin position="815"/>
        <end position="836"/>
    </location>
</feature>
<dbReference type="InterPro" id="IPR051361">
    <property type="entry name" value="ThrE/Ser_Exporter"/>
</dbReference>
<evidence type="ECO:0000313" key="10">
    <source>
        <dbReference type="EMBL" id="MDR8019609.1"/>
    </source>
</evidence>
<evidence type="ECO:0000256" key="4">
    <source>
        <dbReference type="ARBA" id="ARBA00023136"/>
    </source>
</evidence>
<dbReference type="Pfam" id="PF06738">
    <property type="entry name" value="ThrE"/>
    <property type="match status" value="1"/>
</dbReference>
<gene>
    <name evidence="10" type="ORF">RIL96_08545</name>
</gene>
<evidence type="ECO:0000256" key="7">
    <source>
        <dbReference type="SAM" id="Phobius"/>
    </source>
</evidence>
<dbReference type="RefSeq" id="WP_310548603.1">
    <property type="nucleotide sequence ID" value="NZ_JAVKGR010000009.1"/>
</dbReference>
<feature type="region of interest" description="Disordered" evidence="6">
    <location>
        <begin position="208"/>
        <end position="362"/>
    </location>
</feature>
<evidence type="ECO:0000256" key="3">
    <source>
        <dbReference type="ARBA" id="ARBA00022989"/>
    </source>
</evidence>
<dbReference type="Pfam" id="PF12821">
    <property type="entry name" value="ThrE_2"/>
    <property type="match status" value="1"/>
</dbReference>
<name>A0ABU2DSW8_9MICC</name>
<reference evidence="10 11" key="1">
    <citation type="submission" date="2023-09" db="EMBL/GenBank/DDBJ databases">
        <title>Description of three actinobacteria isolated from air of manufacturing shop in a pharmaceutical factory.</title>
        <authorList>
            <person name="Zhang D.-F."/>
        </authorList>
    </citation>
    <scope>NUCLEOTIDE SEQUENCE [LARGE SCALE GENOMIC DNA]</scope>
    <source>
        <strain evidence="10 11">LY-0111</strain>
    </source>
</reference>
<evidence type="ECO:0000256" key="5">
    <source>
        <dbReference type="ARBA" id="ARBA00034125"/>
    </source>
</evidence>
<comment type="caution">
    <text evidence="10">The sequence shown here is derived from an EMBL/GenBank/DDBJ whole genome shotgun (WGS) entry which is preliminary data.</text>
</comment>
<dbReference type="PANTHER" id="PTHR31082:SF4">
    <property type="entry name" value="PHEROMONE-REGULATED MEMBRANE PROTEIN 10"/>
    <property type="match status" value="1"/>
</dbReference>
<feature type="compositionally biased region" description="Low complexity" evidence="6">
    <location>
        <begin position="99"/>
        <end position="118"/>
    </location>
</feature>
<feature type="region of interest" description="Disordered" evidence="6">
    <location>
        <begin position="1"/>
        <end position="188"/>
    </location>
</feature>
<dbReference type="Proteomes" id="UP001251870">
    <property type="component" value="Unassembled WGS sequence"/>
</dbReference>
<feature type="transmembrane region" description="Helical" evidence="7">
    <location>
        <begin position="602"/>
        <end position="623"/>
    </location>
</feature>
<dbReference type="InterPro" id="IPR010619">
    <property type="entry name" value="ThrE-like_N"/>
</dbReference>
<sequence>MPEEPDLPDETASDTQPQPTAAIDPVIAETPAEPTLDPVVRSTAPEESESGGFMRTLTSSIASSWNASREAQEQDEEWDTRPGPLEVGQRESRSGSLGAQGSSGTQGPPGGSSPDGVGETAGDSGRHEFPHPATGSIELPELGGYDPQTSTYTFREPQTPTSPGFGDRFGTTAEPYHSAPHRAGQYQTEWRQTEWYQPDGTRVFSPAAGAIPIIDPRTGRPVGPGGGQSAAQQAPVHGSGPATGGITLPTRVEPSPVEPSPSQPGSAYPSPGQPKGAAPSYTRPATASTPVQAPGAGVSPATPSPAPQDLPPAGPTSPLTRPAAQGLRRRSVLRSSRRTADRELGRPGRESQRSARPLFDRSVFDQKVRPQSVLRRLMRPEAPMTSAIPIVDHLAGTPFENPRQAEAPVDTDELETIAFVLDVGEALFRYGAGALEVETSIIAITAAFGMKNTDVDITNQSISLNWAPEGKIPYSRVRVVRSWSSNFQALAGVHHLVTDIISGRLTRTEAAEQLEEITHEPKPFPRWMVTLSGAVFASAFASFLGAPLLDATIGFFATLLVLATTRRLTSLRVPEFYCLSAGGFVATFMAMGAVALEIPVEPFHVVAGGLMIMLPSVRVVSAIQDAINGFPLTSAGRIVSSLIAFIGLTSGIMVAVITANLLGTPEIEPARELERLYSFPVLVALVFVAAVAAAIVEQARWRILLPIGAVSVLGFCGYYAAELVGLGERITPVIGGIVVGALGRLVALRMNAPQLVVAVPAMMFMLPGLMVFRGMYSVAMRTETDVLAGLPVGMRESAEVLSQVPIGMLTGLTDLFNAMIIILGIAGGIVLGDVMMRPFTSAIQSHERRRFRHR</sequence>
<feature type="transmembrane region" description="Helical" evidence="7">
    <location>
        <begin position="635"/>
        <end position="657"/>
    </location>
</feature>
<proteinExistence type="inferred from homology"/>
<comment type="subcellular location">
    <subcellularLocation>
        <location evidence="1">Membrane</location>
        <topology evidence="1">Multi-pass membrane protein</topology>
    </subcellularLocation>
</comment>
<feature type="compositionally biased region" description="Pro residues" evidence="6">
    <location>
        <begin position="302"/>
        <end position="315"/>
    </location>
</feature>
<dbReference type="InterPro" id="IPR024528">
    <property type="entry name" value="ThrE_2"/>
</dbReference>
<protein>
    <submittedName>
        <fullName evidence="10">Threonine/serine exporter family protein</fullName>
    </submittedName>
</protein>
<evidence type="ECO:0000256" key="1">
    <source>
        <dbReference type="ARBA" id="ARBA00004141"/>
    </source>
</evidence>
<evidence type="ECO:0000259" key="9">
    <source>
        <dbReference type="Pfam" id="PF12821"/>
    </source>
</evidence>
<evidence type="ECO:0000259" key="8">
    <source>
        <dbReference type="Pfam" id="PF06738"/>
    </source>
</evidence>
<dbReference type="PANTHER" id="PTHR31082">
    <property type="entry name" value="PHEROMONE-REGULATED MEMBRANE PROTEIN 10"/>
    <property type="match status" value="1"/>
</dbReference>
<comment type="similarity">
    <text evidence="5">Belongs to the ThrE exporter (TC 2.A.79) family.</text>
</comment>
<feature type="compositionally biased region" description="Basic residues" evidence="6">
    <location>
        <begin position="327"/>
        <end position="337"/>
    </location>
</feature>
<keyword evidence="11" id="KW-1185">Reference proteome</keyword>
<feature type="compositionally biased region" description="Polar residues" evidence="6">
    <location>
        <begin position="147"/>
        <end position="162"/>
    </location>
</feature>
<feature type="domain" description="Threonine/Serine exporter ThrE" evidence="9">
    <location>
        <begin position="684"/>
        <end position="834"/>
    </location>
</feature>
<keyword evidence="4 7" id="KW-0472">Membrane</keyword>
<keyword evidence="3 7" id="KW-1133">Transmembrane helix</keyword>
<feature type="compositionally biased region" description="Acidic residues" evidence="6">
    <location>
        <begin position="1"/>
        <end position="12"/>
    </location>
</feature>
<organism evidence="10 11">
    <name type="scientific">Nesterenkonia aerolata</name>
    <dbReference type="NCBI Taxonomy" id="3074079"/>
    <lineage>
        <taxon>Bacteria</taxon>
        <taxon>Bacillati</taxon>
        <taxon>Actinomycetota</taxon>
        <taxon>Actinomycetes</taxon>
        <taxon>Micrococcales</taxon>
        <taxon>Micrococcaceae</taxon>
        <taxon>Nesterenkonia</taxon>
    </lineage>
</organism>
<feature type="transmembrane region" description="Helical" evidence="7">
    <location>
        <begin position="730"/>
        <end position="748"/>
    </location>
</feature>
<feature type="transmembrane region" description="Helical" evidence="7">
    <location>
        <begin position="531"/>
        <end position="564"/>
    </location>
</feature>
<feature type="compositionally biased region" description="Basic and acidic residues" evidence="6">
    <location>
        <begin position="338"/>
        <end position="362"/>
    </location>
</feature>
<evidence type="ECO:0000256" key="2">
    <source>
        <dbReference type="ARBA" id="ARBA00022692"/>
    </source>
</evidence>
<feature type="domain" description="Threonine/serine exporter-like N-terminal" evidence="8">
    <location>
        <begin position="419"/>
        <end position="656"/>
    </location>
</feature>
<evidence type="ECO:0000256" key="6">
    <source>
        <dbReference type="SAM" id="MobiDB-lite"/>
    </source>
</evidence>
<feature type="transmembrane region" description="Helical" evidence="7">
    <location>
        <begin position="576"/>
        <end position="596"/>
    </location>
</feature>
<feature type="transmembrane region" description="Helical" evidence="7">
    <location>
        <begin position="755"/>
        <end position="776"/>
    </location>
</feature>
<keyword evidence="2 7" id="KW-0812">Transmembrane</keyword>
<evidence type="ECO:0000313" key="11">
    <source>
        <dbReference type="Proteomes" id="UP001251870"/>
    </source>
</evidence>
<dbReference type="EMBL" id="JAVKGR010000009">
    <property type="protein sequence ID" value="MDR8019609.1"/>
    <property type="molecule type" value="Genomic_DNA"/>
</dbReference>
<feature type="compositionally biased region" description="Polar residues" evidence="6">
    <location>
        <begin position="56"/>
        <end position="69"/>
    </location>
</feature>
<accession>A0ABU2DSW8</accession>